<protein>
    <submittedName>
        <fullName evidence="1">Uncharacterized protein</fullName>
    </submittedName>
</protein>
<proteinExistence type="predicted"/>
<dbReference type="RefSeq" id="WP_369153319.1">
    <property type="nucleotide sequence ID" value="NZ_CP163433.1"/>
</dbReference>
<gene>
    <name evidence="1" type="ORF">AB5J48_32140</name>
</gene>
<dbReference type="AlphaFoldDB" id="A0AB39NWJ7"/>
<organism evidence="1">
    <name type="scientific">Streptomyces sp. R17</name>
    <dbReference type="NCBI Taxonomy" id="3238626"/>
    <lineage>
        <taxon>Bacteria</taxon>
        <taxon>Bacillati</taxon>
        <taxon>Actinomycetota</taxon>
        <taxon>Actinomycetes</taxon>
        <taxon>Kitasatosporales</taxon>
        <taxon>Streptomycetaceae</taxon>
        <taxon>Streptomyces</taxon>
    </lineage>
</organism>
<sequence length="104" mass="11872">MVHTESEKYTLRDDQIRVSETAISAADVLRSSMPYLETAIRAIESGRDEHIEVSPEVFRDLVAILAAEVKRADAYTSIETHLLSQKKPRDKDWNPFKGIDISWL</sequence>
<reference evidence="1" key="1">
    <citation type="submission" date="2024-07" db="EMBL/GenBank/DDBJ databases">
        <authorList>
            <person name="Yu S.T."/>
        </authorList>
    </citation>
    <scope>NUCLEOTIDE SEQUENCE</scope>
    <source>
        <strain evidence="1">R17</strain>
    </source>
</reference>
<name>A0AB39NWJ7_9ACTN</name>
<accession>A0AB39NWJ7</accession>
<dbReference type="EMBL" id="CP163433">
    <property type="protein sequence ID" value="XDQ22499.1"/>
    <property type="molecule type" value="Genomic_DNA"/>
</dbReference>
<evidence type="ECO:0000313" key="1">
    <source>
        <dbReference type="EMBL" id="XDQ22499.1"/>
    </source>
</evidence>